<evidence type="ECO:0000256" key="3">
    <source>
        <dbReference type="ARBA" id="ARBA00022563"/>
    </source>
</evidence>
<dbReference type="PANTHER" id="PTHR48069">
    <property type="entry name" value="DIHYDROFOLATE REDUCTASE"/>
    <property type="match status" value="1"/>
</dbReference>
<dbReference type="GO" id="GO:0046452">
    <property type="term" value="P:dihydrofolate metabolic process"/>
    <property type="evidence" value="ECO:0007669"/>
    <property type="project" value="TreeGrafter"/>
</dbReference>
<keyword evidence="5" id="KW-0560">Oxidoreductase</keyword>
<dbReference type="SUPFAM" id="SSF53597">
    <property type="entry name" value="Dihydrofolate reductase-like"/>
    <property type="match status" value="1"/>
</dbReference>
<evidence type="ECO:0000256" key="4">
    <source>
        <dbReference type="ARBA" id="ARBA00022857"/>
    </source>
</evidence>
<comment type="pathway">
    <text evidence="1">Cofactor biosynthesis; tetrahydrofolate biosynthesis; 5,6,7,8-tetrahydrofolate from 7,8-dihydrofolate: step 1/1.</text>
</comment>
<proteinExistence type="predicted"/>
<dbReference type="GO" id="GO:0050661">
    <property type="term" value="F:NADP binding"/>
    <property type="evidence" value="ECO:0007669"/>
    <property type="project" value="InterPro"/>
</dbReference>
<accession>A0A9W7AUE7</accession>
<evidence type="ECO:0000313" key="7">
    <source>
        <dbReference type="EMBL" id="GMH75697.1"/>
    </source>
</evidence>
<dbReference type="GO" id="GO:0006730">
    <property type="term" value="P:one-carbon metabolic process"/>
    <property type="evidence" value="ECO:0007669"/>
    <property type="project" value="UniProtKB-KW"/>
</dbReference>
<keyword evidence="4" id="KW-0521">NADP</keyword>
<dbReference type="InterPro" id="IPR012259">
    <property type="entry name" value="DHFR"/>
</dbReference>
<dbReference type="PRINTS" id="PR00070">
    <property type="entry name" value="DHFR"/>
</dbReference>
<name>A0A9W7AUE7_9STRA</name>
<dbReference type="PANTHER" id="PTHR48069:SF3">
    <property type="entry name" value="DIHYDROFOLATE REDUCTASE"/>
    <property type="match status" value="1"/>
</dbReference>
<protein>
    <recommendedName>
        <fullName evidence="2">dihydrofolate reductase</fullName>
        <ecNumber evidence="2">1.5.1.3</ecNumber>
    </recommendedName>
</protein>
<dbReference type="CDD" id="cd00209">
    <property type="entry name" value="DHFR"/>
    <property type="match status" value="1"/>
</dbReference>
<dbReference type="Proteomes" id="UP001162640">
    <property type="component" value="Unassembled WGS sequence"/>
</dbReference>
<sequence length="200" mass="22539">MHGFGIIAAYTRRSCIIGLNGGIPWTLREDRDYFKNQTRDGALLMGRGTWEESKIHLPHSKATIVMSTNAFFREEMDSIPNVSTASSFAEALESANSLVSSSMISPNNVWVVGGEAIYKTALMHESARELHLTEIEMSAEEEDRILNDGKRVARFPPKNRWGDKYTKVETVEGERSGLDGLPTYNFNVYKSKIENIIYKN</sequence>
<dbReference type="EC" id="1.5.1.3" evidence="2"/>
<dbReference type="GO" id="GO:0046654">
    <property type="term" value="P:tetrahydrofolate biosynthetic process"/>
    <property type="evidence" value="ECO:0007669"/>
    <property type="project" value="InterPro"/>
</dbReference>
<organism evidence="7 8">
    <name type="scientific">Triparma laevis f. inornata</name>
    <dbReference type="NCBI Taxonomy" id="1714386"/>
    <lineage>
        <taxon>Eukaryota</taxon>
        <taxon>Sar</taxon>
        <taxon>Stramenopiles</taxon>
        <taxon>Ochrophyta</taxon>
        <taxon>Bolidophyceae</taxon>
        <taxon>Parmales</taxon>
        <taxon>Triparmaceae</taxon>
        <taxon>Triparma</taxon>
    </lineage>
</organism>
<reference evidence="8" key="1">
    <citation type="journal article" date="2023" name="Commun. Biol.">
        <title>Genome analysis of Parmales, the sister group of diatoms, reveals the evolutionary specialization of diatoms from phago-mixotrophs to photoautotrophs.</title>
        <authorList>
            <person name="Ban H."/>
            <person name="Sato S."/>
            <person name="Yoshikawa S."/>
            <person name="Yamada K."/>
            <person name="Nakamura Y."/>
            <person name="Ichinomiya M."/>
            <person name="Sato N."/>
            <person name="Blanc-Mathieu R."/>
            <person name="Endo H."/>
            <person name="Kuwata A."/>
            <person name="Ogata H."/>
        </authorList>
    </citation>
    <scope>NUCLEOTIDE SEQUENCE [LARGE SCALE GENOMIC DNA]</scope>
</reference>
<evidence type="ECO:0000256" key="1">
    <source>
        <dbReference type="ARBA" id="ARBA00004903"/>
    </source>
</evidence>
<dbReference type="InterPro" id="IPR001796">
    <property type="entry name" value="DHFR_dom"/>
</dbReference>
<dbReference type="PROSITE" id="PS51330">
    <property type="entry name" value="DHFR_2"/>
    <property type="match status" value="1"/>
</dbReference>
<dbReference type="GO" id="GO:0005739">
    <property type="term" value="C:mitochondrion"/>
    <property type="evidence" value="ECO:0007669"/>
    <property type="project" value="TreeGrafter"/>
</dbReference>
<gene>
    <name evidence="7" type="ORF">TL16_g06847</name>
</gene>
<dbReference type="EMBL" id="BLQM01000211">
    <property type="protein sequence ID" value="GMH75697.1"/>
    <property type="molecule type" value="Genomic_DNA"/>
</dbReference>
<evidence type="ECO:0000256" key="2">
    <source>
        <dbReference type="ARBA" id="ARBA00012856"/>
    </source>
</evidence>
<dbReference type="Gene3D" id="3.40.430.10">
    <property type="entry name" value="Dihydrofolate Reductase, subunit A"/>
    <property type="match status" value="1"/>
</dbReference>
<evidence type="ECO:0000259" key="6">
    <source>
        <dbReference type="PROSITE" id="PS51330"/>
    </source>
</evidence>
<dbReference type="InterPro" id="IPR024072">
    <property type="entry name" value="DHFR-like_dom_sf"/>
</dbReference>
<evidence type="ECO:0000256" key="5">
    <source>
        <dbReference type="ARBA" id="ARBA00023002"/>
    </source>
</evidence>
<feature type="domain" description="DHFR" evidence="6">
    <location>
        <begin position="3"/>
        <end position="191"/>
    </location>
</feature>
<dbReference type="AlphaFoldDB" id="A0A9W7AUE7"/>
<dbReference type="Pfam" id="PF00186">
    <property type="entry name" value="DHFR_1"/>
    <property type="match status" value="1"/>
</dbReference>
<evidence type="ECO:0000313" key="8">
    <source>
        <dbReference type="Proteomes" id="UP001162640"/>
    </source>
</evidence>
<dbReference type="GO" id="GO:0046655">
    <property type="term" value="P:folic acid metabolic process"/>
    <property type="evidence" value="ECO:0007669"/>
    <property type="project" value="TreeGrafter"/>
</dbReference>
<keyword evidence="3" id="KW-0554">One-carbon metabolism</keyword>
<dbReference type="GO" id="GO:0004146">
    <property type="term" value="F:dihydrofolate reductase activity"/>
    <property type="evidence" value="ECO:0007669"/>
    <property type="project" value="UniProtKB-EC"/>
</dbReference>
<comment type="caution">
    <text evidence="7">The sequence shown here is derived from an EMBL/GenBank/DDBJ whole genome shotgun (WGS) entry which is preliminary data.</text>
</comment>